<dbReference type="Proteomes" id="UP000194153">
    <property type="component" value="Unassembled WGS sequence"/>
</dbReference>
<gene>
    <name evidence="1" type="ORF">GPEL0_01f1052</name>
</gene>
<dbReference type="RefSeq" id="WP_085812335.1">
    <property type="nucleotide sequence ID" value="NZ_BDQG01000001.1"/>
</dbReference>
<name>A0ABQ0MFR2_9BACT</name>
<sequence length="95" mass="10681">MNSIEIIRSFEVTDLFTDQVKQDALAILKTLTAQVVFRQTGAFDTLNADLSAKYADQPETRQYLKATAIDYCDTLTTYVEATLERLQVQEGANVQ</sequence>
<proteinExistence type="predicted"/>
<organism evidence="1 2">
    <name type="scientific">Geoanaerobacter pelophilus</name>
    <dbReference type="NCBI Taxonomy" id="60036"/>
    <lineage>
        <taxon>Bacteria</taxon>
        <taxon>Pseudomonadati</taxon>
        <taxon>Thermodesulfobacteriota</taxon>
        <taxon>Desulfuromonadia</taxon>
        <taxon>Geobacterales</taxon>
        <taxon>Geobacteraceae</taxon>
        <taxon>Geoanaerobacter</taxon>
    </lineage>
</organism>
<protein>
    <submittedName>
        <fullName evidence="1">Uncharacterized protein</fullName>
    </submittedName>
</protein>
<comment type="caution">
    <text evidence="1">The sequence shown here is derived from an EMBL/GenBank/DDBJ whole genome shotgun (WGS) entry which is preliminary data.</text>
</comment>
<accession>A0ABQ0MFR2</accession>
<reference evidence="1 2" key="1">
    <citation type="submission" date="2017-04" db="EMBL/GenBank/DDBJ databases">
        <authorList>
            <consortium name="Geobacter pelophilus Genome Sequencing"/>
            <person name="Aoyagi T."/>
            <person name="Koike H."/>
            <person name="Hori T."/>
        </authorList>
    </citation>
    <scope>NUCLEOTIDE SEQUENCE [LARGE SCALE GENOMIC DNA]</scope>
    <source>
        <strain evidence="1 2">Drf2</strain>
    </source>
</reference>
<dbReference type="EMBL" id="BDQG01000001">
    <property type="protein sequence ID" value="GAW65931.1"/>
    <property type="molecule type" value="Genomic_DNA"/>
</dbReference>
<evidence type="ECO:0000313" key="1">
    <source>
        <dbReference type="EMBL" id="GAW65931.1"/>
    </source>
</evidence>
<keyword evidence="2" id="KW-1185">Reference proteome</keyword>
<reference evidence="2" key="2">
    <citation type="submission" date="2017-05" db="EMBL/GenBank/DDBJ databases">
        <title>Draft genome sequence of Geobacter pelophilus, a iron(III)-reducing bacteria.</title>
        <authorList>
            <person name="Aoyagi T."/>
            <person name="Koike H."/>
            <person name="Morita T."/>
            <person name="Sato Y."/>
            <person name="Habe H."/>
            <person name="Hori T."/>
        </authorList>
    </citation>
    <scope>NUCLEOTIDE SEQUENCE [LARGE SCALE GENOMIC DNA]</scope>
    <source>
        <strain evidence="2">Drf2</strain>
    </source>
</reference>
<evidence type="ECO:0000313" key="2">
    <source>
        <dbReference type="Proteomes" id="UP000194153"/>
    </source>
</evidence>